<dbReference type="GO" id="GO:0051537">
    <property type="term" value="F:2 iron, 2 sulfur cluster binding"/>
    <property type="evidence" value="ECO:0007669"/>
    <property type="project" value="UniProtKB-KW"/>
</dbReference>
<name>A0A158HYS1_9BURK</name>
<dbReference type="EMBL" id="FCNW02000022">
    <property type="protein sequence ID" value="SAL48890.1"/>
    <property type="molecule type" value="Genomic_DNA"/>
</dbReference>
<protein>
    <submittedName>
        <fullName evidence="11">Ferredoxin</fullName>
    </submittedName>
</protein>
<evidence type="ECO:0000256" key="8">
    <source>
        <dbReference type="ARBA" id="ARBA00034078"/>
    </source>
</evidence>
<evidence type="ECO:0000256" key="9">
    <source>
        <dbReference type="SAM" id="MobiDB-lite"/>
    </source>
</evidence>
<dbReference type="Gene3D" id="3.10.20.30">
    <property type="match status" value="1"/>
</dbReference>
<organism evidence="11 12">
    <name type="scientific">Caballeronia humi</name>
    <dbReference type="NCBI Taxonomy" id="326474"/>
    <lineage>
        <taxon>Bacteria</taxon>
        <taxon>Pseudomonadati</taxon>
        <taxon>Pseudomonadota</taxon>
        <taxon>Betaproteobacteria</taxon>
        <taxon>Burkholderiales</taxon>
        <taxon>Burkholderiaceae</taxon>
        <taxon>Caballeronia</taxon>
    </lineage>
</organism>
<evidence type="ECO:0000313" key="12">
    <source>
        <dbReference type="Proteomes" id="UP000054977"/>
    </source>
</evidence>
<dbReference type="Proteomes" id="UP000054977">
    <property type="component" value="Unassembled WGS sequence"/>
</dbReference>
<comment type="caution">
    <text evidence="11">The sequence shown here is derived from an EMBL/GenBank/DDBJ whole genome shotgun (WGS) entry which is preliminary data.</text>
</comment>
<comment type="cofactor">
    <cofactor evidence="8">
        <name>[2Fe-2S] cluster</name>
        <dbReference type="ChEBI" id="CHEBI:190135"/>
    </cofactor>
</comment>
<comment type="similarity">
    <text evidence="1">Belongs to the 2Fe2S plant-type ferredoxin family.</text>
</comment>
<dbReference type="OrthoDB" id="9806195at2"/>
<dbReference type="STRING" id="326474.AWB65_03924"/>
<keyword evidence="5" id="KW-0249">Electron transport</keyword>
<evidence type="ECO:0000259" key="10">
    <source>
        <dbReference type="PROSITE" id="PS51085"/>
    </source>
</evidence>
<dbReference type="PANTHER" id="PTHR43112">
    <property type="entry name" value="FERREDOXIN"/>
    <property type="match status" value="1"/>
</dbReference>
<reference evidence="11" key="1">
    <citation type="submission" date="2016-01" db="EMBL/GenBank/DDBJ databases">
        <authorList>
            <person name="Peeters C."/>
        </authorList>
    </citation>
    <scope>NUCLEOTIDE SEQUENCE [LARGE SCALE GENOMIC DNA]</scope>
    <source>
        <strain evidence="11">LMG 22934</strain>
    </source>
</reference>
<evidence type="ECO:0000256" key="6">
    <source>
        <dbReference type="ARBA" id="ARBA00023004"/>
    </source>
</evidence>
<dbReference type="SUPFAM" id="SSF54292">
    <property type="entry name" value="2Fe-2S ferredoxin-like"/>
    <property type="match status" value="1"/>
</dbReference>
<proteinExistence type="inferred from homology"/>
<keyword evidence="2" id="KW-0813">Transport</keyword>
<gene>
    <name evidence="11" type="ORF">AWB65_03924</name>
</gene>
<dbReference type="InterPro" id="IPR012675">
    <property type="entry name" value="Beta-grasp_dom_sf"/>
</dbReference>
<evidence type="ECO:0000256" key="5">
    <source>
        <dbReference type="ARBA" id="ARBA00022982"/>
    </source>
</evidence>
<keyword evidence="3" id="KW-0001">2Fe-2S</keyword>
<evidence type="ECO:0000256" key="4">
    <source>
        <dbReference type="ARBA" id="ARBA00022723"/>
    </source>
</evidence>
<dbReference type="PROSITE" id="PS51085">
    <property type="entry name" value="2FE2S_FER_2"/>
    <property type="match status" value="1"/>
</dbReference>
<dbReference type="AlphaFoldDB" id="A0A158HYS1"/>
<sequence>MTSRRFTLRLEPLGRTIDVDEDASLMESAARAGIRLPASCRNGTCRACMCRLVAGEVRYRIEWPGLTAEEKRDGWVLPCVATPASDVTLDQPAATAETPAARRTPSRGF</sequence>
<keyword evidence="12" id="KW-1185">Reference proteome</keyword>
<keyword evidence="7" id="KW-0411">Iron-sulfur</keyword>
<keyword evidence="6" id="KW-0408">Iron</keyword>
<keyword evidence="4" id="KW-0479">Metal-binding</keyword>
<feature type="region of interest" description="Disordered" evidence="9">
    <location>
        <begin position="88"/>
        <end position="109"/>
    </location>
</feature>
<evidence type="ECO:0000256" key="2">
    <source>
        <dbReference type="ARBA" id="ARBA00022448"/>
    </source>
</evidence>
<feature type="domain" description="2Fe-2S ferredoxin-type" evidence="10">
    <location>
        <begin position="4"/>
        <end position="95"/>
    </location>
</feature>
<evidence type="ECO:0000256" key="1">
    <source>
        <dbReference type="ARBA" id="ARBA00007874"/>
    </source>
</evidence>
<dbReference type="RefSeq" id="WP_087668722.1">
    <property type="nucleotide sequence ID" value="NZ_FCNW02000022.1"/>
</dbReference>
<feature type="compositionally biased region" description="Low complexity" evidence="9">
    <location>
        <begin position="92"/>
        <end position="109"/>
    </location>
</feature>
<evidence type="ECO:0000313" key="11">
    <source>
        <dbReference type="EMBL" id="SAL48890.1"/>
    </source>
</evidence>
<dbReference type="InterPro" id="IPR001041">
    <property type="entry name" value="2Fe-2S_ferredoxin-type"/>
</dbReference>
<dbReference type="CDD" id="cd00207">
    <property type="entry name" value="fer2"/>
    <property type="match status" value="1"/>
</dbReference>
<accession>A0A158HYS1</accession>
<dbReference type="PANTHER" id="PTHR43112:SF3">
    <property type="entry name" value="FERREDOXIN-2, CHLOROPLASTIC"/>
    <property type="match status" value="1"/>
</dbReference>
<evidence type="ECO:0000256" key="7">
    <source>
        <dbReference type="ARBA" id="ARBA00023014"/>
    </source>
</evidence>
<dbReference type="Pfam" id="PF00111">
    <property type="entry name" value="Fer2"/>
    <property type="match status" value="1"/>
</dbReference>
<evidence type="ECO:0000256" key="3">
    <source>
        <dbReference type="ARBA" id="ARBA00022714"/>
    </source>
</evidence>
<dbReference type="InterPro" id="IPR036010">
    <property type="entry name" value="2Fe-2S_ferredoxin-like_sf"/>
</dbReference>
<dbReference type="GO" id="GO:0046872">
    <property type="term" value="F:metal ion binding"/>
    <property type="evidence" value="ECO:0007669"/>
    <property type="project" value="UniProtKB-KW"/>
</dbReference>